<evidence type="ECO:0000313" key="3">
    <source>
        <dbReference type="Proteomes" id="UP000261080"/>
    </source>
</evidence>
<dbReference type="OrthoDB" id="9794671at2"/>
<gene>
    <name evidence="2" type="ORF">DW016_11450</name>
</gene>
<protein>
    <recommendedName>
        <fullName evidence="1">Sporulation stage II protein D amidase enhancer LytB N-terminal domain-containing protein</fullName>
    </recommendedName>
</protein>
<dbReference type="AlphaFoldDB" id="A0A3E3K0K5"/>
<evidence type="ECO:0000259" key="1">
    <source>
        <dbReference type="Pfam" id="PF08486"/>
    </source>
</evidence>
<dbReference type="Proteomes" id="UP000261080">
    <property type="component" value="Unassembled WGS sequence"/>
</dbReference>
<keyword evidence="3" id="KW-1185">Reference proteome</keyword>
<reference evidence="2 3" key="1">
    <citation type="submission" date="2018-08" db="EMBL/GenBank/DDBJ databases">
        <title>A genome reference for cultivated species of the human gut microbiota.</title>
        <authorList>
            <person name="Zou Y."/>
            <person name="Xue W."/>
            <person name="Luo G."/>
        </authorList>
    </citation>
    <scope>NUCLEOTIDE SEQUENCE [LARGE SCALE GENOMIC DNA]</scope>
    <source>
        <strain evidence="2 3">AF37-2AT</strain>
    </source>
</reference>
<dbReference type="Pfam" id="PF08486">
    <property type="entry name" value="SpoIID"/>
    <property type="match status" value="1"/>
</dbReference>
<organism evidence="2 3">
    <name type="scientific">Sellimonas intestinalis</name>
    <dbReference type="NCBI Taxonomy" id="1653434"/>
    <lineage>
        <taxon>Bacteria</taxon>
        <taxon>Bacillati</taxon>
        <taxon>Bacillota</taxon>
        <taxon>Clostridia</taxon>
        <taxon>Lachnospirales</taxon>
        <taxon>Lachnospiraceae</taxon>
        <taxon>Sellimonas</taxon>
    </lineage>
</organism>
<evidence type="ECO:0000313" key="2">
    <source>
        <dbReference type="EMBL" id="RGE86098.1"/>
    </source>
</evidence>
<name>A0A3E3K0K5_9FIRM</name>
<dbReference type="EMBL" id="QVLX01000006">
    <property type="protein sequence ID" value="RGE86098.1"/>
    <property type="molecule type" value="Genomic_DNA"/>
</dbReference>
<dbReference type="InterPro" id="IPR013693">
    <property type="entry name" value="SpoIID/LytB_N"/>
</dbReference>
<sequence>MGGFFMLRKWKKYGCILFLLIALPYVITIFINGPSGLTAPKQKETEVSVQSGGNDRMTTMSLDAYGMGVLAKEISMDMDIETIKAQAVIVRTGIYKKMTEQEEGKELVFTDPFYTVDEMEDEWKSKMQKNYARLKEAWNETKERILVYEDQPAYVPYCRLTNGKTRDAKEVLGTDQYPYLKSVDCAADKNAEDAFQSKEIDGTGYEITKQDSAGYVLEVKQGENVIDGDTFRNQWELPSSCYTMRQTDKKTTVITQGIGHGLGLSQNMAEELAKEGKSYKEILEYFFEGTVLKEVAEILDNTE</sequence>
<comment type="caution">
    <text evidence="2">The sequence shown here is derived from an EMBL/GenBank/DDBJ whole genome shotgun (WGS) entry which is preliminary data.</text>
</comment>
<proteinExistence type="predicted"/>
<feature type="domain" description="Sporulation stage II protein D amidase enhancer LytB N-terminal" evidence="1">
    <location>
        <begin position="53"/>
        <end position="148"/>
    </location>
</feature>
<accession>A0A3E3K0K5</accession>